<name>A0AB33KXF5_9FLAO</name>
<protein>
    <recommendedName>
        <fullName evidence="2">DUF2846 domain-containing protein</fullName>
    </recommendedName>
</protein>
<proteinExistence type="predicted"/>
<gene>
    <name evidence="1" type="ORF">Pbs1_15620</name>
</gene>
<evidence type="ECO:0008006" key="2">
    <source>
        <dbReference type="Google" id="ProtNLM"/>
    </source>
</evidence>
<accession>A0AB33KXF5</accession>
<evidence type="ECO:0000313" key="1">
    <source>
        <dbReference type="EMBL" id="BFP68219.1"/>
    </source>
</evidence>
<dbReference type="AlphaFoldDB" id="A0AB33KXF5"/>
<reference evidence="1" key="1">
    <citation type="submission" date="2024-08" db="EMBL/GenBank/DDBJ databases">
        <title>Whole genome sequence of Tenacibaculum sp. strain pbs-1 associated with black-spot shell disease in Akoya pearl oysters.</title>
        <authorList>
            <person name="Sakatoku A."/>
            <person name="Suzuki T."/>
            <person name="Hatano K."/>
            <person name="Seki M."/>
            <person name="Tanaka D."/>
            <person name="Nakamura S."/>
            <person name="Suzuki N."/>
            <person name="Isshiki T."/>
        </authorList>
    </citation>
    <scope>NUCLEOTIDE SEQUENCE</scope>
    <source>
        <strain evidence="1">Pbs-1</strain>
    </source>
</reference>
<sequence length="138" mass="15818">MNDMQKVMRKVLNVNKVILFYFILFYLSSCSSVLNKSTKQINSSNYIIKSYKSKNEETLLKVNTFDKDFYNEPITPIVVLNNIHFLNNNLFNVGVGKHNVEIAFIGKITINIKDLVIKQGDSIVINAYLKQDPTPIVD</sequence>
<organism evidence="1">
    <name type="scientific">Tenacibaculum sp. Pbs-1</name>
    <dbReference type="NCBI Taxonomy" id="3238748"/>
    <lineage>
        <taxon>Bacteria</taxon>
        <taxon>Pseudomonadati</taxon>
        <taxon>Bacteroidota</taxon>
        <taxon>Flavobacteriia</taxon>
        <taxon>Flavobacteriales</taxon>
        <taxon>Flavobacteriaceae</taxon>
        <taxon>Tenacibaculum</taxon>
    </lineage>
</organism>
<dbReference type="EMBL" id="AP035888">
    <property type="protein sequence ID" value="BFP68219.1"/>
    <property type="molecule type" value="Genomic_DNA"/>
</dbReference>